<evidence type="ECO:0000313" key="14">
    <source>
        <dbReference type="EMBL" id="KAH7119596.1"/>
    </source>
</evidence>
<dbReference type="OrthoDB" id="756301at2759"/>
<comment type="similarity">
    <text evidence="3">Belongs to the NSE2 family.</text>
</comment>
<evidence type="ECO:0000256" key="1">
    <source>
        <dbReference type="ARBA" id="ARBA00004123"/>
    </source>
</evidence>
<evidence type="ECO:0000256" key="2">
    <source>
        <dbReference type="ARBA" id="ARBA00004718"/>
    </source>
</evidence>
<feature type="region of interest" description="Disordered" evidence="12">
    <location>
        <begin position="386"/>
        <end position="456"/>
    </location>
</feature>
<keyword evidence="5" id="KW-0479">Metal-binding</keyword>
<gene>
    <name evidence="14" type="ORF">B0J11DRAFT_64249</name>
</gene>
<keyword evidence="4" id="KW-0808">Transferase</keyword>
<dbReference type="SUPFAM" id="SSF57850">
    <property type="entry name" value="RING/U-box"/>
    <property type="match status" value="1"/>
</dbReference>
<evidence type="ECO:0000256" key="3">
    <source>
        <dbReference type="ARBA" id="ARBA00008212"/>
    </source>
</evidence>
<accession>A0A9P9IGA8</accession>
<feature type="region of interest" description="Disordered" evidence="12">
    <location>
        <begin position="165"/>
        <end position="217"/>
    </location>
</feature>
<dbReference type="GO" id="GO:0030915">
    <property type="term" value="C:Smc5-Smc6 complex"/>
    <property type="evidence" value="ECO:0007669"/>
    <property type="project" value="InterPro"/>
</dbReference>
<evidence type="ECO:0000256" key="12">
    <source>
        <dbReference type="SAM" id="MobiDB-lite"/>
    </source>
</evidence>
<proteinExistence type="inferred from homology"/>
<keyword evidence="11" id="KW-0175">Coiled coil</keyword>
<comment type="subcellular location">
    <subcellularLocation>
        <location evidence="1">Nucleus</location>
    </subcellularLocation>
</comment>
<dbReference type="CDD" id="cd16651">
    <property type="entry name" value="SPL-RING_NSE2"/>
    <property type="match status" value="1"/>
</dbReference>
<dbReference type="GO" id="GO:0008270">
    <property type="term" value="F:zinc ion binding"/>
    <property type="evidence" value="ECO:0007669"/>
    <property type="project" value="UniProtKB-KW"/>
</dbReference>
<evidence type="ECO:0000256" key="9">
    <source>
        <dbReference type="ARBA" id="ARBA00023242"/>
    </source>
</evidence>
<feature type="region of interest" description="Disordered" evidence="12">
    <location>
        <begin position="1"/>
        <end position="46"/>
    </location>
</feature>
<feature type="domain" description="SP-RING-type" evidence="13">
    <location>
        <begin position="295"/>
        <end position="384"/>
    </location>
</feature>
<evidence type="ECO:0000256" key="7">
    <source>
        <dbReference type="ARBA" id="ARBA00022786"/>
    </source>
</evidence>
<dbReference type="GO" id="GO:0005634">
    <property type="term" value="C:nucleus"/>
    <property type="evidence" value="ECO:0007669"/>
    <property type="project" value="UniProtKB-SubCell"/>
</dbReference>
<keyword evidence="8" id="KW-0862">Zinc</keyword>
<dbReference type="PANTHER" id="PTHR21330">
    <property type="entry name" value="E3 SUMO-PROTEIN LIGASE NSE2"/>
    <property type="match status" value="1"/>
</dbReference>
<comment type="caution">
    <text evidence="14">The sequence shown here is derived from an EMBL/GenBank/DDBJ whole genome shotgun (WGS) entry which is preliminary data.</text>
</comment>
<dbReference type="Pfam" id="PF11789">
    <property type="entry name" value="zf-Nse"/>
    <property type="match status" value="1"/>
</dbReference>
<reference evidence="14" key="1">
    <citation type="journal article" date="2021" name="Nat. Commun.">
        <title>Genetic determinants of endophytism in the Arabidopsis root mycobiome.</title>
        <authorList>
            <person name="Mesny F."/>
            <person name="Miyauchi S."/>
            <person name="Thiergart T."/>
            <person name="Pickel B."/>
            <person name="Atanasova L."/>
            <person name="Karlsson M."/>
            <person name="Huettel B."/>
            <person name="Barry K.W."/>
            <person name="Haridas S."/>
            <person name="Chen C."/>
            <person name="Bauer D."/>
            <person name="Andreopoulos W."/>
            <person name="Pangilinan J."/>
            <person name="LaButti K."/>
            <person name="Riley R."/>
            <person name="Lipzen A."/>
            <person name="Clum A."/>
            <person name="Drula E."/>
            <person name="Henrissat B."/>
            <person name="Kohler A."/>
            <person name="Grigoriev I.V."/>
            <person name="Martin F.M."/>
            <person name="Hacquard S."/>
        </authorList>
    </citation>
    <scope>NUCLEOTIDE SEQUENCE</scope>
    <source>
        <strain evidence="14">MPI-CAGE-CH-0243</strain>
    </source>
</reference>
<dbReference type="AlphaFoldDB" id="A0A9P9IGA8"/>
<keyword evidence="6 10" id="KW-0863">Zinc-finger</keyword>
<dbReference type="PROSITE" id="PS51044">
    <property type="entry name" value="ZF_SP_RING"/>
    <property type="match status" value="1"/>
</dbReference>
<dbReference type="GO" id="GO:0061665">
    <property type="term" value="F:SUMO ligase activity"/>
    <property type="evidence" value="ECO:0007669"/>
    <property type="project" value="TreeGrafter"/>
</dbReference>
<name>A0A9P9IGA8_9PLEO</name>
<protein>
    <submittedName>
        <fullName evidence="14">Zinc-finger of the MIZ type in Nse subunit-domain-containing protein</fullName>
    </submittedName>
</protein>
<evidence type="ECO:0000256" key="11">
    <source>
        <dbReference type="SAM" id="Coils"/>
    </source>
</evidence>
<evidence type="ECO:0000313" key="15">
    <source>
        <dbReference type="Proteomes" id="UP000700596"/>
    </source>
</evidence>
<dbReference type="GO" id="GO:0016925">
    <property type="term" value="P:protein sumoylation"/>
    <property type="evidence" value="ECO:0007669"/>
    <property type="project" value="TreeGrafter"/>
</dbReference>
<evidence type="ECO:0000259" key="13">
    <source>
        <dbReference type="PROSITE" id="PS51044"/>
    </source>
</evidence>
<evidence type="ECO:0000256" key="10">
    <source>
        <dbReference type="PROSITE-ProRule" id="PRU00452"/>
    </source>
</evidence>
<organism evidence="14 15">
    <name type="scientific">Dendryphion nanum</name>
    <dbReference type="NCBI Taxonomy" id="256645"/>
    <lineage>
        <taxon>Eukaryota</taxon>
        <taxon>Fungi</taxon>
        <taxon>Dikarya</taxon>
        <taxon>Ascomycota</taxon>
        <taxon>Pezizomycotina</taxon>
        <taxon>Dothideomycetes</taxon>
        <taxon>Pleosporomycetidae</taxon>
        <taxon>Pleosporales</taxon>
        <taxon>Torulaceae</taxon>
        <taxon>Dendryphion</taxon>
    </lineage>
</organism>
<dbReference type="InterPro" id="IPR026846">
    <property type="entry name" value="Nse2(Mms21)"/>
</dbReference>
<evidence type="ECO:0000256" key="4">
    <source>
        <dbReference type="ARBA" id="ARBA00022679"/>
    </source>
</evidence>
<feature type="compositionally biased region" description="Low complexity" evidence="12">
    <location>
        <begin position="418"/>
        <end position="432"/>
    </location>
</feature>
<keyword evidence="15" id="KW-1185">Reference proteome</keyword>
<dbReference type="EMBL" id="JAGMWT010000011">
    <property type="protein sequence ID" value="KAH7119596.1"/>
    <property type="molecule type" value="Genomic_DNA"/>
</dbReference>
<feature type="compositionally biased region" description="Acidic residues" evidence="12">
    <location>
        <begin position="446"/>
        <end position="456"/>
    </location>
</feature>
<sequence length="456" mass="51668">MSSRHRQSTARPTSNRPSGSLVTSSRRNQQITGDLPPYRKPSHPLNERAQARLREIYGNRGPDTLKRHQTEAAKLLTLTAGSINDNLREREEYVARRRRKWERGERTEEQDALEGELKELRQDVEKCTSRLEESMRNIIDHGEAAQRISDSLNWVRENGPRQIQAEYNTQMTQRESQTGSLRPRRTKTQSEEDEDEDEGNERPTPGPTPLTQARVTLTGPSEMFKQRMDMKKNEYFALSHHIRYAQNNDYIGFKRIVHDANYGDEGPPLPHAESWFTESGAPAPGVTSTQANADDDDDIVVDRATISTRCPLTFQQFKEPVTSRKCPHTFEKHAIQDFIRRSNVRVAGGEKAFQCPVPGCDQMISMSDLFEDVILIRKIRRMQAAESRNAEDSDEENGGAHGAHESDDDDDNQYTSLPPRSQSKSQSVVPVSRAPPRSSAVVDLGDPSDDDEDSDE</sequence>
<dbReference type="Gene3D" id="3.30.40.10">
    <property type="entry name" value="Zinc/RING finger domain, C3HC4 (zinc finger)"/>
    <property type="match status" value="1"/>
</dbReference>
<keyword evidence="7" id="KW-0833">Ubl conjugation pathway</keyword>
<dbReference type="GO" id="GO:0000724">
    <property type="term" value="P:double-strand break repair via homologous recombination"/>
    <property type="evidence" value="ECO:0007669"/>
    <property type="project" value="InterPro"/>
</dbReference>
<feature type="compositionally biased region" description="Polar residues" evidence="12">
    <location>
        <begin position="165"/>
        <end position="180"/>
    </location>
</feature>
<feature type="coiled-coil region" evidence="11">
    <location>
        <begin position="103"/>
        <end position="137"/>
    </location>
</feature>
<dbReference type="InterPro" id="IPR013083">
    <property type="entry name" value="Znf_RING/FYVE/PHD"/>
</dbReference>
<feature type="compositionally biased region" description="Polar residues" evidence="12">
    <location>
        <begin position="9"/>
        <end position="32"/>
    </location>
</feature>
<dbReference type="PANTHER" id="PTHR21330:SF1">
    <property type="entry name" value="E3 SUMO-PROTEIN LIGASE NSE2"/>
    <property type="match status" value="1"/>
</dbReference>
<dbReference type="InterPro" id="IPR004181">
    <property type="entry name" value="Znf_MIZ"/>
</dbReference>
<evidence type="ECO:0000256" key="6">
    <source>
        <dbReference type="ARBA" id="ARBA00022771"/>
    </source>
</evidence>
<evidence type="ECO:0000256" key="5">
    <source>
        <dbReference type="ARBA" id="ARBA00022723"/>
    </source>
</evidence>
<evidence type="ECO:0000256" key="8">
    <source>
        <dbReference type="ARBA" id="ARBA00022833"/>
    </source>
</evidence>
<keyword evidence="9" id="KW-0539">Nucleus</keyword>
<comment type="pathway">
    <text evidence="2">Protein modification; protein sumoylation.</text>
</comment>
<dbReference type="Proteomes" id="UP000700596">
    <property type="component" value="Unassembled WGS sequence"/>
</dbReference>